<name>A0A840CKZ1_9BACT</name>
<keyword evidence="3" id="KW-1185">Reference proteome</keyword>
<accession>A0A840CKZ1</accession>
<evidence type="ECO:0000256" key="1">
    <source>
        <dbReference type="SAM" id="SignalP"/>
    </source>
</evidence>
<organism evidence="2 3">
    <name type="scientific">Dysgonomonas hofstadii</name>
    <dbReference type="NCBI Taxonomy" id="637886"/>
    <lineage>
        <taxon>Bacteria</taxon>
        <taxon>Pseudomonadati</taxon>
        <taxon>Bacteroidota</taxon>
        <taxon>Bacteroidia</taxon>
        <taxon>Bacteroidales</taxon>
        <taxon>Dysgonomonadaceae</taxon>
        <taxon>Dysgonomonas</taxon>
    </lineage>
</organism>
<dbReference type="EMBL" id="JACIEP010000005">
    <property type="protein sequence ID" value="MBB4035821.1"/>
    <property type="molecule type" value="Genomic_DNA"/>
</dbReference>
<evidence type="ECO:0008006" key="4">
    <source>
        <dbReference type="Google" id="ProtNLM"/>
    </source>
</evidence>
<sequence>MRIFKICFSLIVFLLVYVCVDAQNQAERDSLLNKITNIDAKLRTFSERDTTRGFSAPLKIDTVYANQLQDINMQPFRDEKGLLLVESDWTPFPNYITFRDTVIFEPAYLPVIFEGKILSDDIDFRTKETSPNEEFHLISPDSTFAPKLKRIAEIEDMRRFYYMNNPQKIRLNALAFQDAPVIESQEIERRSPFKDLITAEKPVEFIRPDVEKTEIKLLNWLTTGEHRLQLTYNTYSDNWGGDNNFDLFSHQKFNINYKKNKIKFDNLIEWRLQLKQLTSVEDKDKEENKNKGKLNIIDDYLRTYSTFSIEAFYKKWFYSTNLEMKTPVFPKRATDAQRTPQRGFLAPFELNLGVGMRYETETTSKKDKYRKFKVSTDLSVLSMNYKYSRYDKEKISPTNFGIEEGNSQTDLGSTFNVNLAYSHNRYTKISSRMKYFTNYERVYVEWENSFDFAINNYFATTLYFYLKYDDSLPEEKRNNDKTWKYFNFNQMLRFGLTYTW</sequence>
<feature type="signal peptide" evidence="1">
    <location>
        <begin position="1"/>
        <end position="22"/>
    </location>
</feature>
<dbReference type="RefSeq" id="WP_183306740.1">
    <property type="nucleotide sequence ID" value="NZ_JACIEP010000005.1"/>
</dbReference>
<comment type="caution">
    <text evidence="2">The sequence shown here is derived from an EMBL/GenBank/DDBJ whole genome shotgun (WGS) entry which is preliminary data.</text>
</comment>
<dbReference type="Pfam" id="PF11276">
    <property type="entry name" value="DUF3078"/>
    <property type="match status" value="1"/>
</dbReference>
<keyword evidence="1" id="KW-0732">Signal</keyword>
<dbReference type="AlphaFoldDB" id="A0A840CKZ1"/>
<reference evidence="2 3" key="1">
    <citation type="submission" date="2020-08" db="EMBL/GenBank/DDBJ databases">
        <title>Genomic Encyclopedia of Type Strains, Phase IV (KMG-IV): sequencing the most valuable type-strain genomes for metagenomic binning, comparative biology and taxonomic classification.</title>
        <authorList>
            <person name="Goeker M."/>
        </authorList>
    </citation>
    <scope>NUCLEOTIDE SEQUENCE [LARGE SCALE GENOMIC DNA]</scope>
    <source>
        <strain evidence="2 3">DSM 104969</strain>
    </source>
</reference>
<gene>
    <name evidence="2" type="ORF">GGR21_001716</name>
</gene>
<evidence type="ECO:0000313" key="3">
    <source>
        <dbReference type="Proteomes" id="UP000555103"/>
    </source>
</evidence>
<dbReference type="Proteomes" id="UP000555103">
    <property type="component" value="Unassembled WGS sequence"/>
</dbReference>
<protein>
    <recommendedName>
        <fullName evidence="4">DUF3078 domain-containing protein</fullName>
    </recommendedName>
</protein>
<evidence type="ECO:0000313" key="2">
    <source>
        <dbReference type="EMBL" id="MBB4035821.1"/>
    </source>
</evidence>
<feature type="chain" id="PRO_5032985488" description="DUF3078 domain-containing protein" evidence="1">
    <location>
        <begin position="23"/>
        <end position="500"/>
    </location>
</feature>
<proteinExistence type="predicted"/>
<dbReference type="InterPro" id="IPR021428">
    <property type="entry name" value="DUF3078"/>
</dbReference>